<feature type="transmembrane region" description="Helical" evidence="1">
    <location>
        <begin position="232"/>
        <end position="254"/>
    </location>
</feature>
<dbReference type="InterPro" id="IPR016833">
    <property type="entry name" value="Put_Na-Bile_cotransptr"/>
</dbReference>
<feature type="transmembrane region" description="Helical" evidence="1">
    <location>
        <begin position="170"/>
        <end position="189"/>
    </location>
</feature>
<feature type="transmembrane region" description="Helical" evidence="1">
    <location>
        <begin position="12"/>
        <end position="31"/>
    </location>
</feature>
<evidence type="ECO:0000313" key="2">
    <source>
        <dbReference type="EMBL" id="AOZ72584.1"/>
    </source>
</evidence>
<proteinExistence type="predicted"/>
<accession>A0A1D9MJV7</accession>
<feature type="transmembrane region" description="Helical" evidence="1">
    <location>
        <begin position="129"/>
        <end position="150"/>
    </location>
</feature>
<dbReference type="PIRSF" id="PIRSF026166">
    <property type="entry name" value="UCP026166"/>
    <property type="match status" value="1"/>
</dbReference>
<keyword evidence="1" id="KW-0812">Transmembrane</keyword>
<sequence>MASRLSRLKLDRFLLVLITILVVGIAIPFPAPLVKGITLTSKVMVTILFFLYGARLETAQVIAGLRNLKLQALVFGSTFLVFPLLGWISYPIMQQVVGSNLAIGFFFLTLLPSTVQASVTFTSMAGGNVAAAICCATVSNTVGLVLSPFLASKLLPVSGATVGATGQLKVLGMLLLPFILGQLVQPWIGDTIRKYHKVTAITDRTTIAFIVMGAVSGATLQGLWSSIRLSQIFILLAACAVLLTIMLAFTWYVSKAAKLPYDERIVVLMCGSKKSLTTGLPIAQVLFSAQVIASVTIPVLLFHQLQLFVCSSIAAVLGAKARGRAEVGAQK</sequence>
<keyword evidence="1" id="KW-1133">Transmembrane helix</keyword>
<feature type="transmembrane region" description="Helical" evidence="1">
    <location>
        <begin position="68"/>
        <end position="90"/>
    </location>
</feature>
<evidence type="ECO:0008006" key="4">
    <source>
        <dbReference type="Google" id="ProtNLM"/>
    </source>
</evidence>
<reference evidence="2 3" key="1">
    <citation type="submission" date="2016-10" db="EMBL/GenBank/DDBJ databases">
        <title>Actinomyces aegypiusis sp. nov., isolated from the Aegypius monachus in Qinghai Tibet Plateau China.</title>
        <authorList>
            <person name="Wang Y."/>
        </authorList>
    </citation>
    <scope>NUCLEOTIDE SEQUENCE [LARGE SCALE GENOMIC DNA]</scope>
    <source>
        <strain evidence="2 3">VUL4_3</strain>
    </source>
</reference>
<dbReference type="STRING" id="1912795.BK816_04155"/>
<dbReference type="OrthoDB" id="9792271at2"/>
<organism evidence="2 3">
    <name type="scientific">Boudabousia tangfeifanii</name>
    <dbReference type="NCBI Taxonomy" id="1912795"/>
    <lineage>
        <taxon>Bacteria</taxon>
        <taxon>Bacillati</taxon>
        <taxon>Actinomycetota</taxon>
        <taxon>Actinomycetes</taxon>
        <taxon>Actinomycetales</taxon>
        <taxon>Actinomycetaceae</taxon>
        <taxon>Boudabousia</taxon>
    </lineage>
</organism>
<dbReference type="KEGG" id="avu:BK816_04155"/>
<feature type="transmembrane region" description="Helical" evidence="1">
    <location>
        <begin position="201"/>
        <end position="220"/>
    </location>
</feature>
<name>A0A1D9MJV7_9ACTO</name>
<dbReference type="Proteomes" id="UP000176288">
    <property type="component" value="Chromosome"/>
</dbReference>
<dbReference type="InterPro" id="IPR038770">
    <property type="entry name" value="Na+/solute_symporter_sf"/>
</dbReference>
<protein>
    <recommendedName>
        <fullName evidence="4">Bile acid:sodium symporter</fullName>
    </recommendedName>
</protein>
<gene>
    <name evidence="2" type="ORF">BK816_04155</name>
</gene>
<feature type="transmembrane region" description="Helical" evidence="1">
    <location>
        <begin position="37"/>
        <end position="56"/>
    </location>
</feature>
<evidence type="ECO:0000256" key="1">
    <source>
        <dbReference type="SAM" id="Phobius"/>
    </source>
</evidence>
<dbReference type="PANTHER" id="PTHR18640:SF5">
    <property type="entry name" value="SODIUM_BILE ACID COTRANSPORTER 7"/>
    <property type="match status" value="1"/>
</dbReference>
<dbReference type="AlphaFoldDB" id="A0A1D9MJV7"/>
<dbReference type="GO" id="GO:0005886">
    <property type="term" value="C:plasma membrane"/>
    <property type="evidence" value="ECO:0007669"/>
    <property type="project" value="TreeGrafter"/>
</dbReference>
<feature type="transmembrane region" description="Helical" evidence="1">
    <location>
        <begin position="102"/>
        <end position="122"/>
    </location>
</feature>
<dbReference type="PANTHER" id="PTHR18640">
    <property type="entry name" value="SOLUTE CARRIER FAMILY 10 MEMBER 7"/>
    <property type="match status" value="1"/>
</dbReference>
<dbReference type="EMBL" id="CP017812">
    <property type="protein sequence ID" value="AOZ72584.1"/>
    <property type="molecule type" value="Genomic_DNA"/>
</dbReference>
<evidence type="ECO:0000313" key="3">
    <source>
        <dbReference type="Proteomes" id="UP000176288"/>
    </source>
</evidence>
<dbReference type="Pfam" id="PF13593">
    <property type="entry name" value="SBF_like"/>
    <property type="match status" value="1"/>
</dbReference>
<dbReference type="Gene3D" id="1.20.1530.20">
    <property type="match status" value="1"/>
</dbReference>
<keyword evidence="3" id="KW-1185">Reference proteome</keyword>
<keyword evidence="1" id="KW-0472">Membrane</keyword>